<dbReference type="Proteomes" id="UP001447188">
    <property type="component" value="Unassembled WGS sequence"/>
</dbReference>
<name>A0ABR3GI78_9PEZI</name>
<reference evidence="1 2" key="1">
    <citation type="submission" date="2024-02" db="EMBL/GenBank/DDBJ databases">
        <title>Discinaceae phylogenomics.</title>
        <authorList>
            <person name="Dirks A.C."/>
            <person name="James T.Y."/>
        </authorList>
    </citation>
    <scope>NUCLEOTIDE SEQUENCE [LARGE SCALE GENOMIC DNA]</scope>
    <source>
        <strain evidence="1 2">ACD0624</strain>
    </source>
</reference>
<sequence length="126" mass="14174">MSEPGGKSYSIVWIDRQIVVIEKRVNAIVEQHPILDGVDRPSNIRRNHVGSLEAPPDAILSTESWLSRYNASTISFTDSITERCDTGPTGHRDCTNQPRLIVDGDGAYWNQQQQLNDVSVEEPYYS</sequence>
<comment type="caution">
    <text evidence="1">The sequence shown here is derived from an EMBL/GenBank/DDBJ whole genome shotgun (WGS) entry which is preliminary data.</text>
</comment>
<organism evidence="1 2">
    <name type="scientific">Discina gigas</name>
    <dbReference type="NCBI Taxonomy" id="1032678"/>
    <lineage>
        <taxon>Eukaryota</taxon>
        <taxon>Fungi</taxon>
        <taxon>Dikarya</taxon>
        <taxon>Ascomycota</taxon>
        <taxon>Pezizomycotina</taxon>
        <taxon>Pezizomycetes</taxon>
        <taxon>Pezizales</taxon>
        <taxon>Discinaceae</taxon>
        <taxon>Discina</taxon>
    </lineage>
</organism>
<accession>A0ABR3GI78</accession>
<keyword evidence="2" id="KW-1185">Reference proteome</keyword>
<protein>
    <submittedName>
        <fullName evidence="1">Uncharacterized protein</fullName>
    </submittedName>
</protein>
<dbReference type="EMBL" id="JBBBZM010000073">
    <property type="protein sequence ID" value="KAL0635276.1"/>
    <property type="molecule type" value="Genomic_DNA"/>
</dbReference>
<gene>
    <name evidence="1" type="ORF">Q9L58_005761</name>
</gene>
<evidence type="ECO:0000313" key="1">
    <source>
        <dbReference type="EMBL" id="KAL0635276.1"/>
    </source>
</evidence>
<proteinExistence type="predicted"/>
<evidence type="ECO:0000313" key="2">
    <source>
        <dbReference type="Proteomes" id="UP001447188"/>
    </source>
</evidence>